<dbReference type="Pfam" id="PF07826">
    <property type="entry name" value="IMP_cyclohyd"/>
    <property type="match status" value="1"/>
</dbReference>
<dbReference type="RefSeq" id="WP_201371290.1">
    <property type="nucleotide sequence ID" value="NZ_BNJG01000001.1"/>
</dbReference>
<comment type="caution">
    <text evidence="2">The sequence shown here is derived from an EMBL/GenBank/DDBJ whole genome shotgun (WGS) entry which is preliminary data.</text>
</comment>
<evidence type="ECO:0000313" key="2">
    <source>
        <dbReference type="EMBL" id="GHO54602.1"/>
    </source>
</evidence>
<dbReference type="SUPFAM" id="SSF75569">
    <property type="entry name" value="Archaeal IMP cyclohydrolase PurO"/>
    <property type="match status" value="1"/>
</dbReference>
<dbReference type="InterPro" id="IPR020600">
    <property type="entry name" value="IMP_cyclohydrolase-like"/>
</dbReference>
<proteinExistence type="predicted"/>
<accession>A0ABQ3UPS9</accession>
<organism evidence="2 3">
    <name type="scientific">Ktedonobacter robiniae</name>
    <dbReference type="NCBI Taxonomy" id="2778365"/>
    <lineage>
        <taxon>Bacteria</taxon>
        <taxon>Bacillati</taxon>
        <taxon>Chloroflexota</taxon>
        <taxon>Ktedonobacteria</taxon>
        <taxon>Ktedonobacterales</taxon>
        <taxon>Ktedonobacteraceae</taxon>
        <taxon>Ktedonobacter</taxon>
    </lineage>
</organism>
<protein>
    <recommendedName>
        <fullName evidence="1">Inosine monophosphate cyclohydrolase-like domain-containing protein</fullName>
    </recommendedName>
</protein>
<sequence>MIDANTIATNAFVKHVRSNPYPGRGLVLGRASDDYGWIIVYWIMGRSEQSRNRRFTVSGNVLKTEPVDASLVADPSLIIYEAMLELPGIYLVSNGDQTRTLYQSLQAGLSFDAALATREREPDAPHFTPRISGMIDLRQQPGSITLSILKANQTNPELTDRYTYHPATPVPGYGYGLTTYMSPGTPLPSFTGDPLLLPCQGAAEEVLSFYWNALNEDNRISLAVKHITDDGQSTLQIHNRFESEVR</sequence>
<keyword evidence="3" id="KW-1185">Reference proteome</keyword>
<name>A0ABQ3UPS9_9CHLR</name>
<dbReference type="EMBL" id="BNJG01000001">
    <property type="protein sequence ID" value="GHO54602.1"/>
    <property type="molecule type" value="Genomic_DNA"/>
</dbReference>
<feature type="domain" description="Inosine monophosphate cyclohydrolase-like" evidence="1">
    <location>
        <begin position="21"/>
        <end position="230"/>
    </location>
</feature>
<reference evidence="2 3" key="1">
    <citation type="journal article" date="2021" name="Int. J. Syst. Evol. Microbiol.">
        <title>Reticulibacter mediterranei gen. nov., sp. nov., within the new family Reticulibacteraceae fam. nov., and Ktedonospora formicarum gen. nov., sp. nov., Ktedonobacter robiniae sp. nov., Dictyobacter formicarum sp. nov. and Dictyobacter arantiisoli sp. nov., belonging to the class Ktedonobacteria.</title>
        <authorList>
            <person name="Yabe S."/>
            <person name="Zheng Y."/>
            <person name="Wang C.M."/>
            <person name="Sakai Y."/>
            <person name="Abe K."/>
            <person name="Yokota A."/>
            <person name="Donadio S."/>
            <person name="Cavaletti L."/>
            <person name="Monciardini P."/>
        </authorList>
    </citation>
    <scope>NUCLEOTIDE SEQUENCE [LARGE SCALE GENOMIC DNA]</scope>
    <source>
        <strain evidence="2 3">SOSP1-30</strain>
    </source>
</reference>
<evidence type="ECO:0000259" key="1">
    <source>
        <dbReference type="Pfam" id="PF07826"/>
    </source>
</evidence>
<dbReference type="Gene3D" id="3.60.20.20">
    <property type="entry name" value="Inosine monophosphate cyclohydrolase-like"/>
    <property type="match status" value="1"/>
</dbReference>
<dbReference type="Proteomes" id="UP000654345">
    <property type="component" value="Unassembled WGS sequence"/>
</dbReference>
<dbReference type="InterPro" id="IPR036795">
    <property type="entry name" value="IMP_cyclohydrolase-like_sf"/>
</dbReference>
<evidence type="ECO:0000313" key="3">
    <source>
        <dbReference type="Proteomes" id="UP000654345"/>
    </source>
</evidence>
<gene>
    <name evidence="2" type="ORF">KSB_30770</name>
</gene>